<protein>
    <submittedName>
        <fullName evidence="2">Uncharacterized protein</fullName>
    </submittedName>
</protein>
<dbReference type="AlphaFoldDB" id="A0A8S1DY78"/>
<accession>A0A8S1DY78</accession>
<reference evidence="2 3" key="1">
    <citation type="submission" date="2020-04" db="EMBL/GenBank/DDBJ databases">
        <authorList>
            <person name="Alioto T."/>
            <person name="Alioto T."/>
            <person name="Gomez Garrido J."/>
        </authorList>
    </citation>
    <scope>NUCLEOTIDE SEQUENCE [LARGE SCALE GENOMIC DNA]</scope>
</reference>
<gene>
    <name evidence="2" type="ORF">CLODIP_2_CD04708</name>
</gene>
<evidence type="ECO:0000313" key="3">
    <source>
        <dbReference type="Proteomes" id="UP000494165"/>
    </source>
</evidence>
<dbReference type="EMBL" id="CADEPI010000451">
    <property type="protein sequence ID" value="CAB3386062.1"/>
    <property type="molecule type" value="Genomic_DNA"/>
</dbReference>
<name>A0A8S1DY78_9INSE</name>
<feature type="chain" id="PRO_5035814314" evidence="1">
    <location>
        <begin position="24"/>
        <end position="170"/>
    </location>
</feature>
<feature type="signal peptide" evidence="1">
    <location>
        <begin position="1"/>
        <end position="23"/>
    </location>
</feature>
<keyword evidence="3" id="KW-1185">Reference proteome</keyword>
<sequence>MNFCLCVLILLLVVAIGQTNVRGKKIKLKVQINPRGKSLPIHIRIPRRKYIIKCCGFKSCLQTNKTAKLKTTSSTSKFSDVRSFGVNNYNFKSNNNYNFKSNNNYYNKSYYLHINHHHYDHTFSLQFVLYRLQQLLSEQSNTKTNFQRRLQEIIKLQTRIFYIQCQCVEK</sequence>
<organism evidence="2 3">
    <name type="scientific">Cloeon dipterum</name>
    <dbReference type="NCBI Taxonomy" id="197152"/>
    <lineage>
        <taxon>Eukaryota</taxon>
        <taxon>Metazoa</taxon>
        <taxon>Ecdysozoa</taxon>
        <taxon>Arthropoda</taxon>
        <taxon>Hexapoda</taxon>
        <taxon>Insecta</taxon>
        <taxon>Pterygota</taxon>
        <taxon>Palaeoptera</taxon>
        <taxon>Ephemeroptera</taxon>
        <taxon>Pisciforma</taxon>
        <taxon>Baetidae</taxon>
        <taxon>Cloeon</taxon>
    </lineage>
</organism>
<dbReference type="Proteomes" id="UP000494165">
    <property type="component" value="Unassembled WGS sequence"/>
</dbReference>
<proteinExistence type="predicted"/>
<evidence type="ECO:0000313" key="2">
    <source>
        <dbReference type="EMBL" id="CAB3386062.1"/>
    </source>
</evidence>
<keyword evidence="1" id="KW-0732">Signal</keyword>
<evidence type="ECO:0000256" key="1">
    <source>
        <dbReference type="SAM" id="SignalP"/>
    </source>
</evidence>
<comment type="caution">
    <text evidence="2">The sequence shown here is derived from an EMBL/GenBank/DDBJ whole genome shotgun (WGS) entry which is preliminary data.</text>
</comment>